<proteinExistence type="predicted"/>
<dbReference type="EMBL" id="HBIN01013199">
    <property type="protein sequence ID" value="CAE0439792.1"/>
    <property type="molecule type" value="Transcribed_RNA"/>
</dbReference>
<sequence length="238" mass="27878">MGNADSKTALTVANILSEQEQTKILQEQETKTDEDISHLEKELLRYGISRCEASDSDLVKCISVIRKPRFWSLHGAALHPNSKRVANWLWVHSRYRKKADAIVELVKEDPNQTKRIHKAFSTLNDTIIKHSRFEEEELFKFFRENAEKIDLEDNGVALKQQLEKLGNEHQNMHDPLHSDGYICSQGSELTTEILKWRQELDEHLNLEEDTLVPIWLNLSNENYAKYRTYLSWFYAAMY</sequence>
<protein>
    <recommendedName>
        <fullName evidence="2">Hemerythrin-like domain-containing protein</fullName>
    </recommendedName>
</protein>
<accession>A0A7S3PHX5</accession>
<reference evidence="1" key="1">
    <citation type="submission" date="2021-01" db="EMBL/GenBank/DDBJ databases">
        <authorList>
            <person name="Corre E."/>
            <person name="Pelletier E."/>
            <person name="Niang G."/>
            <person name="Scheremetjew M."/>
            <person name="Finn R."/>
            <person name="Kale V."/>
            <person name="Holt S."/>
            <person name="Cochrane G."/>
            <person name="Meng A."/>
            <person name="Brown T."/>
            <person name="Cohen L."/>
        </authorList>
    </citation>
    <scope>NUCLEOTIDE SEQUENCE</scope>
    <source>
        <strain evidence="1">GSBS06</strain>
    </source>
</reference>
<dbReference type="Gene3D" id="1.20.120.520">
    <property type="entry name" value="nmb1532 protein domain like"/>
    <property type="match status" value="1"/>
</dbReference>
<organism evidence="1">
    <name type="scientific">Aplanochytrium stocchinoi</name>
    <dbReference type="NCBI Taxonomy" id="215587"/>
    <lineage>
        <taxon>Eukaryota</taxon>
        <taxon>Sar</taxon>
        <taxon>Stramenopiles</taxon>
        <taxon>Bigyra</taxon>
        <taxon>Labyrinthulomycetes</taxon>
        <taxon>Thraustochytrida</taxon>
        <taxon>Thraustochytriidae</taxon>
        <taxon>Aplanochytrium</taxon>
    </lineage>
</organism>
<evidence type="ECO:0008006" key="2">
    <source>
        <dbReference type="Google" id="ProtNLM"/>
    </source>
</evidence>
<gene>
    <name evidence="1" type="ORF">ASTO00021_LOCUS9964</name>
</gene>
<dbReference type="AlphaFoldDB" id="A0A7S3PHX5"/>
<name>A0A7S3PHX5_9STRA</name>
<evidence type="ECO:0000313" key="1">
    <source>
        <dbReference type="EMBL" id="CAE0439792.1"/>
    </source>
</evidence>